<dbReference type="PANTHER" id="PTHR11058">
    <property type="entry name" value="NADH-UBIQUINONE OXIDOREDUCTASE CHAIN 3"/>
    <property type="match status" value="1"/>
</dbReference>
<geneLocation type="mitochondrion" evidence="14"/>
<comment type="function">
    <text evidence="13">Core subunit of the mitochondrial membrane respiratory chain NADH dehydrogenase (Complex I) which catalyzes electron transfer from NADH through the respiratory chain, using ubiquinone as an electron acceptor. Essential for the catalytic activity of complex I.</text>
</comment>
<dbReference type="InterPro" id="IPR000440">
    <property type="entry name" value="NADH_UbQ/plastoQ_OxRdtase_su3"/>
</dbReference>
<evidence type="ECO:0000256" key="9">
    <source>
        <dbReference type="ARBA" id="ARBA00023027"/>
    </source>
</evidence>
<dbReference type="EC" id="7.1.1.2" evidence="13"/>
<evidence type="ECO:0000256" key="13">
    <source>
        <dbReference type="RuleBase" id="RU003640"/>
    </source>
</evidence>
<evidence type="ECO:0000313" key="14">
    <source>
        <dbReference type="EMBL" id="QBX98771.1"/>
    </source>
</evidence>
<evidence type="ECO:0000256" key="8">
    <source>
        <dbReference type="ARBA" id="ARBA00022989"/>
    </source>
</evidence>
<dbReference type="GO" id="GO:0030964">
    <property type="term" value="C:NADH dehydrogenase complex"/>
    <property type="evidence" value="ECO:0007669"/>
    <property type="project" value="TreeGrafter"/>
</dbReference>
<comment type="catalytic activity">
    <reaction evidence="12 13">
        <text>a ubiquinone + NADH + 5 H(+)(in) = a ubiquinol + NAD(+) + 4 H(+)(out)</text>
        <dbReference type="Rhea" id="RHEA:29091"/>
        <dbReference type="Rhea" id="RHEA-COMP:9565"/>
        <dbReference type="Rhea" id="RHEA-COMP:9566"/>
        <dbReference type="ChEBI" id="CHEBI:15378"/>
        <dbReference type="ChEBI" id="CHEBI:16389"/>
        <dbReference type="ChEBI" id="CHEBI:17976"/>
        <dbReference type="ChEBI" id="CHEBI:57540"/>
        <dbReference type="ChEBI" id="CHEBI:57945"/>
        <dbReference type="EC" id="7.1.1.2"/>
    </reaction>
</comment>
<sequence>MAEYFPILIYFGISLGLSLLLIGLSFVFAVQKPDPEKISAYECGFDPFDDARGRFDIRFYLVAILFIIFDLEVMFLFPWAMVLNQLNMFGFWTMIAFLLILTVGFVYEWCKGALDWE</sequence>
<protein>
    <recommendedName>
        <fullName evidence="4 13">NADH-ubiquinone oxidoreductase chain 3</fullName>
        <ecNumber evidence="13">7.1.1.2</ecNumber>
    </recommendedName>
</protein>
<keyword evidence="13 14" id="KW-0496">Mitochondrion</keyword>
<feature type="transmembrane region" description="Helical" evidence="13">
    <location>
        <begin position="57"/>
        <end position="77"/>
    </location>
</feature>
<keyword evidence="13" id="KW-0249">Electron transport</keyword>
<dbReference type="InterPro" id="IPR038430">
    <property type="entry name" value="NDAH_ubi_oxred_su3_sf"/>
</dbReference>
<keyword evidence="6 13" id="KW-0812">Transmembrane</keyword>
<dbReference type="EMBL" id="MK086007">
    <property type="protein sequence ID" value="QBX98771.1"/>
    <property type="molecule type" value="Genomic_DNA"/>
</dbReference>
<evidence type="ECO:0000256" key="1">
    <source>
        <dbReference type="ARBA" id="ARBA00003257"/>
    </source>
</evidence>
<dbReference type="GeneID" id="40513461"/>
<dbReference type="GO" id="GO:0008137">
    <property type="term" value="F:NADH dehydrogenase (ubiquinone) activity"/>
    <property type="evidence" value="ECO:0007669"/>
    <property type="project" value="UniProtKB-UniRule"/>
</dbReference>
<evidence type="ECO:0000256" key="10">
    <source>
        <dbReference type="ARBA" id="ARBA00023075"/>
    </source>
</evidence>
<accession>A0A4D6C510</accession>
<evidence type="ECO:0000256" key="5">
    <source>
        <dbReference type="ARBA" id="ARBA00022448"/>
    </source>
</evidence>
<feature type="transmembrane region" description="Helical" evidence="13">
    <location>
        <begin position="89"/>
        <end position="107"/>
    </location>
</feature>
<comment type="similarity">
    <text evidence="3 13">Belongs to the complex I subunit 3 family.</text>
</comment>
<keyword evidence="13" id="KW-0679">Respiratory chain</keyword>
<evidence type="ECO:0000256" key="3">
    <source>
        <dbReference type="ARBA" id="ARBA00008472"/>
    </source>
</evidence>
<evidence type="ECO:0000256" key="11">
    <source>
        <dbReference type="ARBA" id="ARBA00023136"/>
    </source>
</evidence>
<evidence type="ECO:0000256" key="7">
    <source>
        <dbReference type="ARBA" id="ARBA00022967"/>
    </source>
</evidence>
<keyword evidence="9 13" id="KW-0520">NAD</keyword>
<keyword evidence="10 13" id="KW-0830">Ubiquinone</keyword>
<dbReference type="PANTHER" id="PTHR11058:SF9">
    <property type="entry name" value="NADH-UBIQUINONE OXIDOREDUCTASE CHAIN 3"/>
    <property type="match status" value="1"/>
</dbReference>
<reference evidence="14" key="1">
    <citation type="journal article" date="2019" name="Genome Biol. Evol.">
        <title>Tracing the Evolution of the Plastome and Mitogenome in the Chloropicophyceae Uncovered Convergent tRNA Gene Losses and a Variant Plastid Genetic Code.</title>
        <authorList>
            <person name="Turmel M."/>
            <person name="Dos Santos A.L."/>
            <person name="Otis C."/>
            <person name="Sergerie R."/>
            <person name="Lemieux C."/>
        </authorList>
    </citation>
    <scope>NUCLEOTIDE SEQUENCE</scope>
</reference>
<dbReference type="HAMAP" id="MF_01394">
    <property type="entry name" value="NDH1_NuoA"/>
    <property type="match status" value="1"/>
</dbReference>
<keyword evidence="8 13" id="KW-1133">Transmembrane helix</keyword>
<comment type="function">
    <text evidence="1">Core subunit of the mitochondrial membrane respiratory chain NADH dehydrogenase (Complex I) that is believed to belong to the minimal assembly required for catalysis. Complex I functions in the transfer of electrons from NADH to the respiratory chain. The immediate electron acceptor for the enzyme is believed to be ubiquinone.</text>
</comment>
<gene>
    <name evidence="14" type="primary">nad3</name>
</gene>
<dbReference type="GO" id="GO:0031966">
    <property type="term" value="C:mitochondrial membrane"/>
    <property type="evidence" value="ECO:0007669"/>
    <property type="project" value="UniProtKB-SubCell"/>
</dbReference>
<feature type="transmembrane region" description="Helical" evidence="13">
    <location>
        <begin position="7"/>
        <end position="30"/>
    </location>
</feature>
<proteinExistence type="inferred from homology"/>
<dbReference type="GO" id="GO:0016651">
    <property type="term" value="F:oxidoreductase activity, acting on NAD(P)H"/>
    <property type="evidence" value="ECO:0007669"/>
    <property type="project" value="InterPro"/>
</dbReference>
<evidence type="ECO:0000256" key="6">
    <source>
        <dbReference type="ARBA" id="ARBA00022692"/>
    </source>
</evidence>
<dbReference type="InterPro" id="IPR023043">
    <property type="entry name" value="NAD(P)H_OxRDtase_bac/plastid"/>
</dbReference>
<keyword evidence="11 13" id="KW-0472">Membrane</keyword>
<dbReference type="Gene3D" id="1.20.58.1610">
    <property type="entry name" value="NADH:ubiquinone/plastoquinone oxidoreductase, chain 3"/>
    <property type="match status" value="1"/>
</dbReference>
<dbReference type="AlphaFoldDB" id="A0A4D6C510"/>
<organism evidence="14">
    <name type="scientific">Chloroparvula japonica</name>
    <dbReference type="NCBI Taxonomy" id="1411623"/>
    <lineage>
        <taxon>Eukaryota</taxon>
        <taxon>Viridiplantae</taxon>
        <taxon>Chlorophyta</taxon>
        <taxon>Chloropicophyceae</taxon>
        <taxon>Chloropicales</taxon>
        <taxon>Chloropicaceae</taxon>
        <taxon>Chloroparvula</taxon>
    </lineage>
</organism>
<keyword evidence="5 13" id="KW-0813">Transport</keyword>
<keyword evidence="7 13" id="KW-1278">Translocase</keyword>
<dbReference type="Pfam" id="PF00507">
    <property type="entry name" value="Oxidored_q4"/>
    <property type="match status" value="1"/>
</dbReference>
<evidence type="ECO:0000256" key="12">
    <source>
        <dbReference type="ARBA" id="ARBA00049551"/>
    </source>
</evidence>
<name>A0A4D6C510_9CHLO</name>
<evidence type="ECO:0000256" key="2">
    <source>
        <dbReference type="ARBA" id="ARBA00004225"/>
    </source>
</evidence>
<dbReference type="FunFam" id="1.20.58.1610:FF:000004">
    <property type="entry name" value="NADH-quinone oxidoreductase subunit A"/>
    <property type="match status" value="1"/>
</dbReference>
<evidence type="ECO:0000256" key="4">
    <source>
        <dbReference type="ARBA" id="ARBA00021007"/>
    </source>
</evidence>
<comment type="subcellular location">
    <subcellularLocation>
        <location evidence="2 13">Mitochondrion membrane</location>
        <topology evidence="2 13">Multi-pass membrane protein</topology>
    </subcellularLocation>
</comment>
<dbReference type="RefSeq" id="YP_009647092.1">
    <property type="nucleotide sequence ID" value="NC_042601.1"/>
</dbReference>